<proteinExistence type="predicted"/>
<dbReference type="FunCoup" id="A0A067MZ09">
    <property type="interactions" value="56"/>
</dbReference>
<dbReference type="Proteomes" id="UP000027195">
    <property type="component" value="Unassembled WGS sequence"/>
</dbReference>
<feature type="compositionally biased region" description="Basic and acidic residues" evidence="1">
    <location>
        <begin position="148"/>
        <end position="163"/>
    </location>
</feature>
<dbReference type="PANTHER" id="PTHR28266">
    <property type="entry name" value="54S RIBOSOMAL PROTEIN L20, MITOCHONDRIAL"/>
    <property type="match status" value="1"/>
</dbReference>
<accession>A0A067MZ09</accession>
<evidence type="ECO:0000256" key="1">
    <source>
        <dbReference type="SAM" id="MobiDB-lite"/>
    </source>
</evidence>
<evidence type="ECO:0000313" key="3">
    <source>
        <dbReference type="Proteomes" id="UP000027195"/>
    </source>
</evidence>
<dbReference type="PANTHER" id="PTHR28266:SF1">
    <property type="entry name" value="LARGE RIBOSOMAL SUBUNIT PROTEIN ML58"/>
    <property type="match status" value="1"/>
</dbReference>
<dbReference type="OrthoDB" id="6021263at2759"/>
<evidence type="ECO:0000313" key="2">
    <source>
        <dbReference type="EMBL" id="KDQ20814.1"/>
    </source>
</evidence>
<dbReference type="Pfam" id="PF12824">
    <property type="entry name" value="MRP-L20"/>
    <property type="match status" value="1"/>
</dbReference>
<feature type="region of interest" description="Disordered" evidence="1">
    <location>
        <begin position="15"/>
        <end position="34"/>
    </location>
</feature>
<name>A0A067MZ09_BOTB1</name>
<organism evidence="2 3">
    <name type="scientific">Botryobasidium botryosum (strain FD-172 SS1)</name>
    <dbReference type="NCBI Taxonomy" id="930990"/>
    <lineage>
        <taxon>Eukaryota</taxon>
        <taxon>Fungi</taxon>
        <taxon>Dikarya</taxon>
        <taxon>Basidiomycota</taxon>
        <taxon>Agaricomycotina</taxon>
        <taxon>Agaricomycetes</taxon>
        <taxon>Cantharellales</taxon>
        <taxon>Botryobasidiaceae</taxon>
        <taxon>Botryobasidium</taxon>
    </lineage>
</organism>
<reference evidence="3" key="1">
    <citation type="journal article" date="2014" name="Proc. Natl. Acad. Sci. U.S.A.">
        <title>Extensive sampling of basidiomycete genomes demonstrates inadequacy of the white-rot/brown-rot paradigm for wood decay fungi.</title>
        <authorList>
            <person name="Riley R."/>
            <person name="Salamov A.A."/>
            <person name="Brown D.W."/>
            <person name="Nagy L.G."/>
            <person name="Floudas D."/>
            <person name="Held B.W."/>
            <person name="Levasseur A."/>
            <person name="Lombard V."/>
            <person name="Morin E."/>
            <person name="Otillar R."/>
            <person name="Lindquist E.A."/>
            <person name="Sun H."/>
            <person name="LaButti K.M."/>
            <person name="Schmutz J."/>
            <person name="Jabbour D."/>
            <person name="Luo H."/>
            <person name="Baker S.E."/>
            <person name="Pisabarro A.G."/>
            <person name="Walton J.D."/>
            <person name="Blanchette R.A."/>
            <person name="Henrissat B."/>
            <person name="Martin F."/>
            <person name="Cullen D."/>
            <person name="Hibbett D.S."/>
            <person name="Grigoriev I.V."/>
        </authorList>
    </citation>
    <scope>NUCLEOTIDE SEQUENCE [LARGE SCALE GENOMIC DNA]</scope>
    <source>
        <strain evidence="3">FD-172 SS1</strain>
    </source>
</reference>
<dbReference type="STRING" id="930990.A0A067MZ09"/>
<dbReference type="InterPro" id="IPR024388">
    <property type="entry name" value="Ribosomal_mL58"/>
</dbReference>
<dbReference type="EMBL" id="KL198017">
    <property type="protein sequence ID" value="KDQ20814.1"/>
    <property type="molecule type" value="Genomic_DNA"/>
</dbReference>
<gene>
    <name evidence="2" type="ORF">BOTBODRAFT_319312</name>
</gene>
<dbReference type="GO" id="GO:0005762">
    <property type="term" value="C:mitochondrial large ribosomal subunit"/>
    <property type="evidence" value="ECO:0007669"/>
    <property type="project" value="TreeGrafter"/>
</dbReference>
<protein>
    <submittedName>
        <fullName evidence="2">Uncharacterized protein</fullName>
    </submittedName>
</protein>
<keyword evidence="3" id="KW-1185">Reference proteome</keyword>
<dbReference type="InParanoid" id="A0A067MZ09"/>
<sequence length="172" mass="19710">MRGFAAPRVFARSFATRPLPRPRDPLSTSKNAEHYEITPNVTFIHRPPPTAPTPHSLTTLPASPLLRPRPPPAEAAAVVPPLLKPRKEVQRTHLSKAQIEEIQRLRAEDPETHTRQKLALKYNCSPLFVGMIAPLKKEMHEKIGEALEKQKEKWGERKKVAREVRKRRKAHW</sequence>
<dbReference type="GO" id="GO:0003735">
    <property type="term" value="F:structural constituent of ribosome"/>
    <property type="evidence" value="ECO:0007669"/>
    <property type="project" value="TreeGrafter"/>
</dbReference>
<dbReference type="AlphaFoldDB" id="A0A067MZ09"/>
<feature type="region of interest" description="Disordered" evidence="1">
    <location>
        <begin position="148"/>
        <end position="172"/>
    </location>
</feature>
<dbReference type="HOGENOM" id="CLU_100683_0_0_1"/>